<comment type="caution">
    <text evidence="9">The sequence shown here is derived from an EMBL/GenBank/DDBJ whole genome shotgun (WGS) entry which is preliminary data.</text>
</comment>
<evidence type="ECO:0000256" key="5">
    <source>
        <dbReference type="ARBA" id="ARBA00022989"/>
    </source>
</evidence>
<evidence type="ECO:0000259" key="8">
    <source>
        <dbReference type="PROSITE" id="PS50928"/>
    </source>
</evidence>
<feature type="transmembrane region" description="Helical" evidence="7">
    <location>
        <begin position="30"/>
        <end position="54"/>
    </location>
</feature>
<dbReference type="InterPro" id="IPR000515">
    <property type="entry name" value="MetI-like"/>
</dbReference>
<feature type="transmembrane region" description="Helical" evidence="7">
    <location>
        <begin position="209"/>
        <end position="232"/>
    </location>
</feature>
<dbReference type="PANTHER" id="PTHR43744:SF6">
    <property type="entry name" value="ABC TRANSPORTER PERMEASE PROTEIN YESQ-RELATED"/>
    <property type="match status" value="1"/>
</dbReference>
<protein>
    <submittedName>
        <fullName evidence="9">Carbohydrate ABC transporter permease</fullName>
    </submittedName>
</protein>
<evidence type="ECO:0000256" key="7">
    <source>
        <dbReference type="RuleBase" id="RU363032"/>
    </source>
</evidence>
<feature type="transmembrane region" description="Helical" evidence="7">
    <location>
        <begin position="280"/>
        <end position="298"/>
    </location>
</feature>
<dbReference type="RefSeq" id="WP_136776338.1">
    <property type="nucleotide sequence ID" value="NZ_SUPK01000001.1"/>
</dbReference>
<feature type="domain" description="ABC transmembrane type-1" evidence="8">
    <location>
        <begin position="94"/>
        <end position="298"/>
    </location>
</feature>
<dbReference type="AlphaFoldDB" id="A0A4V5LSU8"/>
<proteinExistence type="inferred from homology"/>
<dbReference type="Gene3D" id="1.10.3720.10">
    <property type="entry name" value="MetI-like"/>
    <property type="match status" value="1"/>
</dbReference>
<keyword evidence="10" id="KW-1185">Reference proteome</keyword>
<comment type="similarity">
    <text evidence="7">Belongs to the binding-protein-dependent transport system permease family.</text>
</comment>
<dbReference type="GO" id="GO:0005886">
    <property type="term" value="C:plasma membrane"/>
    <property type="evidence" value="ECO:0007669"/>
    <property type="project" value="UniProtKB-SubCell"/>
</dbReference>
<dbReference type="PANTHER" id="PTHR43744">
    <property type="entry name" value="ABC TRANSPORTER PERMEASE PROTEIN MG189-RELATED-RELATED"/>
    <property type="match status" value="1"/>
</dbReference>
<feature type="transmembrane region" description="Helical" evidence="7">
    <location>
        <begin position="97"/>
        <end position="117"/>
    </location>
</feature>
<dbReference type="OrthoDB" id="9771544at2"/>
<dbReference type="PROSITE" id="PS50928">
    <property type="entry name" value="ABC_TM1"/>
    <property type="match status" value="1"/>
</dbReference>
<keyword evidence="2 7" id="KW-0813">Transport</keyword>
<evidence type="ECO:0000256" key="2">
    <source>
        <dbReference type="ARBA" id="ARBA00022448"/>
    </source>
</evidence>
<organism evidence="9 10">
    <name type="scientific">Cohnella pontilimi</name>
    <dbReference type="NCBI Taxonomy" id="2564100"/>
    <lineage>
        <taxon>Bacteria</taxon>
        <taxon>Bacillati</taxon>
        <taxon>Bacillota</taxon>
        <taxon>Bacilli</taxon>
        <taxon>Bacillales</taxon>
        <taxon>Paenibacillaceae</taxon>
        <taxon>Cohnella</taxon>
    </lineage>
</organism>
<keyword evidence="4 7" id="KW-0812">Transmembrane</keyword>
<keyword evidence="6 7" id="KW-0472">Membrane</keyword>
<dbReference type="Pfam" id="PF00528">
    <property type="entry name" value="BPD_transp_1"/>
    <property type="match status" value="1"/>
</dbReference>
<dbReference type="GO" id="GO:0055085">
    <property type="term" value="P:transmembrane transport"/>
    <property type="evidence" value="ECO:0007669"/>
    <property type="project" value="InterPro"/>
</dbReference>
<keyword evidence="5 7" id="KW-1133">Transmembrane helix</keyword>
<dbReference type="SUPFAM" id="SSF161098">
    <property type="entry name" value="MetI-like"/>
    <property type="match status" value="1"/>
</dbReference>
<feature type="transmembrane region" description="Helical" evidence="7">
    <location>
        <begin position="129"/>
        <end position="150"/>
    </location>
</feature>
<accession>A0A4V5LSU8</accession>
<dbReference type="EMBL" id="SUPK01000001">
    <property type="protein sequence ID" value="TJY44529.1"/>
    <property type="molecule type" value="Genomic_DNA"/>
</dbReference>
<evidence type="ECO:0000256" key="3">
    <source>
        <dbReference type="ARBA" id="ARBA00022475"/>
    </source>
</evidence>
<evidence type="ECO:0000256" key="1">
    <source>
        <dbReference type="ARBA" id="ARBA00004651"/>
    </source>
</evidence>
<keyword evidence="3" id="KW-1003">Cell membrane</keyword>
<sequence length="313" mass="36021">MQTAVKKLSVKWNNNPVVVKLKHWQAGYRLYRMFIYLFLIGLAFVFLYPFLFMITTSFKSVNDLVNPTVHWVPKEFNVKSYFNAYALLHYLPYFRNTVLMTVLSVLGQVLSCAFVGYGFARYKFPGREIFFGLAMFTMIVPPQTIIIPMFIEYKNLGWINTYLPMIVPSFFAHGLRGALFVFIFRQFFRGLPVELEDAARVDGCGAFKTFFRIVVPVVTPPLLVTTILSTVWHWNDFYEPVIFIVDRVKFTLPMMLPLLGESMNKATGGTVTSNIDQSTIMAACMLVVLPIVIMYLEVQRYFMKSIERSGIVG</sequence>
<name>A0A4V5LSU8_9BACL</name>
<evidence type="ECO:0000256" key="4">
    <source>
        <dbReference type="ARBA" id="ARBA00022692"/>
    </source>
</evidence>
<reference evidence="9 10" key="1">
    <citation type="submission" date="2019-04" db="EMBL/GenBank/DDBJ databases">
        <title>Cohnella sp. nov., isolated from soil.</title>
        <authorList>
            <person name="Kim W."/>
        </authorList>
    </citation>
    <scope>NUCLEOTIDE SEQUENCE [LARGE SCALE GENOMIC DNA]</scope>
    <source>
        <strain evidence="9 10">CAU 1483</strain>
    </source>
</reference>
<evidence type="ECO:0000313" key="9">
    <source>
        <dbReference type="EMBL" id="TJY44529.1"/>
    </source>
</evidence>
<dbReference type="CDD" id="cd06261">
    <property type="entry name" value="TM_PBP2"/>
    <property type="match status" value="1"/>
</dbReference>
<evidence type="ECO:0000313" key="10">
    <source>
        <dbReference type="Proteomes" id="UP000309673"/>
    </source>
</evidence>
<dbReference type="InterPro" id="IPR035906">
    <property type="entry name" value="MetI-like_sf"/>
</dbReference>
<dbReference type="Proteomes" id="UP000309673">
    <property type="component" value="Unassembled WGS sequence"/>
</dbReference>
<gene>
    <name evidence="9" type="ORF">E5161_03905</name>
</gene>
<evidence type="ECO:0000256" key="6">
    <source>
        <dbReference type="ARBA" id="ARBA00023136"/>
    </source>
</evidence>
<feature type="transmembrane region" description="Helical" evidence="7">
    <location>
        <begin position="170"/>
        <end position="188"/>
    </location>
</feature>
<comment type="subcellular location">
    <subcellularLocation>
        <location evidence="1 7">Cell membrane</location>
        <topology evidence="1 7">Multi-pass membrane protein</topology>
    </subcellularLocation>
</comment>